<evidence type="ECO:0000256" key="2">
    <source>
        <dbReference type="ARBA" id="ARBA00022448"/>
    </source>
</evidence>
<feature type="transmembrane region" description="Helical" evidence="6">
    <location>
        <begin position="218"/>
        <end position="236"/>
    </location>
</feature>
<evidence type="ECO:0000256" key="5">
    <source>
        <dbReference type="ARBA" id="ARBA00023136"/>
    </source>
</evidence>
<dbReference type="Pfam" id="PF07690">
    <property type="entry name" value="MFS_1"/>
    <property type="match status" value="1"/>
</dbReference>
<accession>A0A6N7LT88</accession>
<comment type="subcellular location">
    <subcellularLocation>
        <location evidence="1">Membrane</location>
        <topology evidence="1">Multi-pass membrane protein</topology>
    </subcellularLocation>
</comment>
<evidence type="ECO:0000256" key="4">
    <source>
        <dbReference type="ARBA" id="ARBA00022989"/>
    </source>
</evidence>
<evidence type="ECO:0000256" key="1">
    <source>
        <dbReference type="ARBA" id="ARBA00004141"/>
    </source>
</evidence>
<evidence type="ECO:0000256" key="3">
    <source>
        <dbReference type="ARBA" id="ARBA00022692"/>
    </source>
</evidence>
<keyword evidence="3 6" id="KW-0812">Transmembrane</keyword>
<feature type="transmembrane region" description="Helical" evidence="6">
    <location>
        <begin position="151"/>
        <end position="170"/>
    </location>
</feature>
<feature type="transmembrane region" description="Helical" evidence="6">
    <location>
        <begin position="103"/>
        <end position="120"/>
    </location>
</feature>
<dbReference type="CDD" id="cd17485">
    <property type="entry name" value="MFS_MFSD3"/>
    <property type="match status" value="1"/>
</dbReference>
<feature type="transmembrane region" description="Helical" evidence="6">
    <location>
        <begin position="45"/>
        <end position="66"/>
    </location>
</feature>
<dbReference type="PANTHER" id="PTHR12778">
    <property type="entry name" value="SOLUTE CARRIER FAMILY 33 ACETYL-COA TRANSPORTER -RELATED"/>
    <property type="match status" value="1"/>
</dbReference>
<keyword evidence="4 6" id="KW-1133">Transmembrane helix</keyword>
<proteinExistence type="predicted"/>
<keyword evidence="8" id="KW-1185">Reference proteome</keyword>
<reference evidence="7 8" key="1">
    <citation type="submission" date="2019-10" db="EMBL/GenBank/DDBJ databases">
        <title>Alcanivorax sp.PA15-N-34 draft genome sequence.</title>
        <authorList>
            <person name="Liao X."/>
            <person name="Shao Z."/>
        </authorList>
    </citation>
    <scope>NUCLEOTIDE SEQUENCE [LARGE SCALE GENOMIC DNA]</scope>
    <source>
        <strain evidence="7 8">PA15-N-34</strain>
    </source>
</reference>
<organism evidence="7 8">
    <name type="scientific">Alcanivorax sediminis</name>
    <dbReference type="NCBI Taxonomy" id="2663008"/>
    <lineage>
        <taxon>Bacteria</taxon>
        <taxon>Pseudomonadati</taxon>
        <taxon>Pseudomonadota</taxon>
        <taxon>Gammaproteobacteria</taxon>
        <taxon>Oceanospirillales</taxon>
        <taxon>Alcanivoracaceae</taxon>
        <taxon>Alcanivorax</taxon>
    </lineage>
</organism>
<dbReference type="InterPro" id="IPR036259">
    <property type="entry name" value="MFS_trans_sf"/>
</dbReference>
<dbReference type="EMBL" id="WIRE01000001">
    <property type="protein sequence ID" value="MQX53698.1"/>
    <property type="molecule type" value="Genomic_DNA"/>
</dbReference>
<dbReference type="RefSeq" id="WP_153501063.1">
    <property type="nucleotide sequence ID" value="NZ_JBMZXE010000307.1"/>
</dbReference>
<keyword evidence="2" id="KW-0813">Transport</keyword>
<evidence type="ECO:0000313" key="8">
    <source>
        <dbReference type="Proteomes" id="UP000469421"/>
    </source>
</evidence>
<feature type="transmembrane region" description="Helical" evidence="6">
    <location>
        <begin position="315"/>
        <end position="338"/>
    </location>
</feature>
<feature type="transmembrane region" description="Helical" evidence="6">
    <location>
        <begin position="78"/>
        <end position="97"/>
    </location>
</feature>
<evidence type="ECO:0000256" key="6">
    <source>
        <dbReference type="SAM" id="Phobius"/>
    </source>
</evidence>
<evidence type="ECO:0000313" key="7">
    <source>
        <dbReference type="EMBL" id="MQX53698.1"/>
    </source>
</evidence>
<dbReference type="PANTHER" id="PTHR12778:SF10">
    <property type="entry name" value="MAJOR FACILITATOR SUPERFAMILY DOMAIN-CONTAINING PROTEIN 3"/>
    <property type="match status" value="1"/>
</dbReference>
<gene>
    <name evidence="7" type="ORF">GFN93_10585</name>
</gene>
<feature type="transmembrane region" description="Helical" evidence="6">
    <location>
        <begin position="256"/>
        <end position="282"/>
    </location>
</feature>
<dbReference type="GO" id="GO:0016020">
    <property type="term" value="C:membrane"/>
    <property type="evidence" value="ECO:0007669"/>
    <property type="project" value="UniProtKB-SubCell"/>
</dbReference>
<feature type="transmembrane region" description="Helical" evidence="6">
    <location>
        <begin position="382"/>
        <end position="399"/>
    </location>
</feature>
<feature type="transmembrane region" description="Helical" evidence="6">
    <location>
        <begin position="359"/>
        <end position="376"/>
    </location>
</feature>
<dbReference type="Proteomes" id="UP000469421">
    <property type="component" value="Unassembled WGS sequence"/>
</dbReference>
<name>A0A6N7LT88_9GAMM</name>
<feature type="transmembrane region" description="Helical" evidence="6">
    <location>
        <begin position="176"/>
        <end position="193"/>
    </location>
</feature>
<feature type="transmembrane region" description="Helical" evidence="6">
    <location>
        <begin position="289"/>
        <end position="309"/>
    </location>
</feature>
<comment type="caution">
    <text evidence="7">The sequence shown here is derived from an EMBL/GenBank/DDBJ whole genome shotgun (WGS) entry which is preliminary data.</text>
</comment>
<protein>
    <submittedName>
        <fullName evidence="7">MFS transporter</fullName>
    </submittedName>
</protein>
<dbReference type="AlphaFoldDB" id="A0A6N7LT88"/>
<keyword evidence="5 6" id="KW-0472">Membrane</keyword>
<sequence length="411" mass="45464">MTARPGLGLYATLGALYFAQALPVSMLVKAMPALARDAGLPTEWIGFLALPAIPWALKFIWAPWVDRWGAGRPDHRKRWIQGCLIAVMAVVFVVSLFPQKWLLGPGFVLLLGLLFLLNLFSATQDIATDGLATRMLPPALRGLGNSIQVNGYKIGMMVGSSALLILVGWWGWKTTLGLVIVGMMLVLVQVTRFDEPVEPPREREQASFRWWLRELSRFWRRPGMGLWLFLLLFYKVGDGFGTRMINPFLVDQGWSLVEIGTLDLVISFAGLAGAAMAGLLMIRMAHRTALFCFAVLQALAFAGWALLAHYEAMAWVWPVALFEQFTDGLSTVAFFTLIMDYCREGHEGSDYSMQASVRLFAVGLFTLGSGFSAAWLGYDGHFLLAALLVGMIIPLAWRWQPPRLSASVATG</sequence>
<dbReference type="InterPro" id="IPR004752">
    <property type="entry name" value="AmpG_permease/AT-1"/>
</dbReference>
<dbReference type="InterPro" id="IPR011701">
    <property type="entry name" value="MFS"/>
</dbReference>
<dbReference type="Gene3D" id="1.20.1250.20">
    <property type="entry name" value="MFS general substrate transporter like domains"/>
    <property type="match status" value="1"/>
</dbReference>
<dbReference type="GO" id="GO:0022857">
    <property type="term" value="F:transmembrane transporter activity"/>
    <property type="evidence" value="ECO:0007669"/>
    <property type="project" value="InterPro"/>
</dbReference>
<dbReference type="SUPFAM" id="SSF103473">
    <property type="entry name" value="MFS general substrate transporter"/>
    <property type="match status" value="1"/>
</dbReference>